<evidence type="ECO:0000313" key="3">
    <source>
        <dbReference type="Proteomes" id="UP000229307"/>
    </source>
</evidence>
<accession>A0A2M7SDX8</accession>
<proteinExistence type="predicted"/>
<sequence length="450" mass="49666">MRRIFFLCIILLVSSVPPSKIGGQAQWPVSSLYAAEKGLLFSEDFAKGAGEWEVASGAWDVDNGEYVGTGDGMAVAGSTDWTDYVYEARVKLDEAGEASWNVGMLAFRIADPDNWYFVLLHTNKTMELGKRFAGQHVPGLANIPGSGDPKQWNTIRIEVKKANIKIFVNGKKKLDFTDPEPIENGSIGFWENGASTCRYDDVKVWEYGKAPELTAVASCQLPVVSEIKKEEKPKAEAVKPKAEAAGELGEVFRDDFSKGAKNWDVLGGEWEVKDGKYFGAELDGGNAITYAASAADIEAGAFEVKVTVTERAFAEQWAFFGIIIGTDASNFWLLGFTEGPAQEHYVDFLESLEGTWQAQSEAATKLKAKNEKDMYFKWEYNKEYKFRLEMGADGITGKIVDLKKDSVLAQRTWVFGEMTAVRMGKPGLISRGMKGYYKDAVVLGKGVKKI</sequence>
<reference evidence="3" key="1">
    <citation type="submission" date="2017-09" db="EMBL/GenBank/DDBJ databases">
        <title>Depth-based differentiation of microbial function through sediment-hosted aquifers and enrichment of novel symbionts in the deep terrestrial subsurface.</title>
        <authorList>
            <person name="Probst A.J."/>
            <person name="Ladd B."/>
            <person name="Jarett J.K."/>
            <person name="Geller-Mcgrath D.E."/>
            <person name="Sieber C.M.K."/>
            <person name="Emerson J.B."/>
            <person name="Anantharaman K."/>
            <person name="Thomas B.C."/>
            <person name="Malmstrom R."/>
            <person name="Stieglmeier M."/>
            <person name="Klingl A."/>
            <person name="Woyke T."/>
            <person name="Ryan C.M."/>
            <person name="Banfield J.F."/>
        </authorList>
    </citation>
    <scope>NUCLEOTIDE SEQUENCE [LARGE SCALE GENOMIC DNA]</scope>
</reference>
<comment type="caution">
    <text evidence="2">The sequence shown here is derived from an EMBL/GenBank/DDBJ whole genome shotgun (WGS) entry which is preliminary data.</text>
</comment>
<dbReference type="GO" id="GO:0016787">
    <property type="term" value="F:hydrolase activity"/>
    <property type="evidence" value="ECO:0007669"/>
    <property type="project" value="InterPro"/>
</dbReference>
<dbReference type="Proteomes" id="UP000229307">
    <property type="component" value="Unassembled WGS sequence"/>
</dbReference>
<dbReference type="AlphaFoldDB" id="A0A2M7SDX8"/>
<dbReference type="Gene3D" id="2.60.120.560">
    <property type="entry name" value="Exo-inulinase, domain 1"/>
    <property type="match status" value="2"/>
</dbReference>
<dbReference type="EMBL" id="PFMR01000111">
    <property type="protein sequence ID" value="PIZ17503.1"/>
    <property type="molecule type" value="Genomic_DNA"/>
</dbReference>
<evidence type="ECO:0000313" key="2">
    <source>
        <dbReference type="EMBL" id="PIZ17503.1"/>
    </source>
</evidence>
<dbReference type="Pfam" id="PF06439">
    <property type="entry name" value="3keto-disac_hyd"/>
    <property type="match status" value="1"/>
</dbReference>
<dbReference type="InterPro" id="IPR010496">
    <property type="entry name" value="AL/BT2_dom"/>
</dbReference>
<protein>
    <recommendedName>
        <fullName evidence="1">3-keto-alpha-glucoside-1,2-lyase/3-keto-2-hydroxy-glucal hydratase domain-containing protein</fullName>
    </recommendedName>
</protein>
<evidence type="ECO:0000259" key="1">
    <source>
        <dbReference type="Pfam" id="PF06439"/>
    </source>
</evidence>
<name>A0A2M7SDX8_9BACT</name>
<gene>
    <name evidence="2" type="ORF">COY52_04355</name>
</gene>
<organism evidence="2 3">
    <name type="scientific">Candidatus Desantisbacteria bacterium CG_4_10_14_0_8_um_filter_48_22</name>
    <dbReference type="NCBI Taxonomy" id="1974543"/>
    <lineage>
        <taxon>Bacteria</taxon>
        <taxon>Candidatus Desantisiibacteriota</taxon>
    </lineage>
</organism>
<feature type="domain" description="3-keto-alpha-glucoside-1,2-lyase/3-keto-2-hydroxy-glucal hydratase" evidence="1">
    <location>
        <begin position="51"/>
        <end position="204"/>
    </location>
</feature>